<dbReference type="GO" id="GO:0005524">
    <property type="term" value="F:ATP binding"/>
    <property type="evidence" value="ECO:0007669"/>
    <property type="project" value="UniProtKB-KW"/>
</dbReference>
<sequence length="502" mass="55870">LFLLLATMMSVRGSVRASRIMHQQLLSNILRAPMSFFDTTPIGRIVNRFAKDIFTVDETIPMSFRSWLSCFMGIISTLIVICLATPFFAVVIVPLSIFYYFVLRFYISTSRQLRRLDSVTRSPIYSHFGETVSGLSVIRAYGHQERFLKHNEIIMDINQKSVYSWIISNRWLAIRLEFVGSLVVFFSALLAVIAKGTLEGGIVGLSVSSALNVTQTLNWLVRTSSELETNIVAVERVHEYMIVKNEEQKQTILGDGKGRKAHQTMMESICPVFDNPVSWSKKLLPQVGVVGRTGAGKSSLTNCLFRVLEAAGGKIIIDDVDIATIGLHDLRKNLTIIPQDPVLFTGTLRMNLDPFDQYSDEEVWKALELAHLKTYVQGLPEGLLHLVSEGGENLSVGQRQLVCLARALLRKAKILILDEATAAVDLETDNLIQTTIRSEFADCTVLTIAHRLHTIMDSNRVMVLQAGQIVEFDSPEELLTKQGVFSAMAKDAGITTAESTAL</sequence>
<dbReference type="PANTHER" id="PTHR24223">
    <property type="entry name" value="ATP-BINDING CASSETTE SUB-FAMILY C"/>
    <property type="match status" value="1"/>
</dbReference>
<evidence type="ECO:0000256" key="6">
    <source>
        <dbReference type="ARBA" id="ARBA00022741"/>
    </source>
</evidence>
<dbReference type="InterPro" id="IPR003439">
    <property type="entry name" value="ABC_transporter-like_ATP-bd"/>
</dbReference>
<dbReference type="GO" id="GO:0016887">
    <property type="term" value="F:ATP hydrolysis activity"/>
    <property type="evidence" value="ECO:0007669"/>
    <property type="project" value="InterPro"/>
</dbReference>
<keyword evidence="4 13" id="KW-0812">Transmembrane</keyword>
<dbReference type="PROSITE" id="PS00211">
    <property type="entry name" value="ABC_TRANSPORTER_1"/>
    <property type="match status" value="1"/>
</dbReference>
<keyword evidence="8" id="KW-1278">Translocase</keyword>
<feature type="domain" description="ABC transporter" evidence="15">
    <location>
        <begin position="259"/>
        <end position="491"/>
    </location>
</feature>
<evidence type="ECO:0000256" key="7">
    <source>
        <dbReference type="ARBA" id="ARBA00022840"/>
    </source>
</evidence>
<feature type="domain" description="ABC transmembrane type-1" evidence="16">
    <location>
        <begin position="1"/>
        <end position="229"/>
    </location>
</feature>
<dbReference type="SUPFAM" id="SSF52540">
    <property type="entry name" value="P-loop containing nucleoside triphosphate hydrolases"/>
    <property type="match status" value="1"/>
</dbReference>
<gene>
    <name evidence="17" type="primary">Abcc2</name>
    <name evidence="17" type="ORF">CERCOR_R08758</name>
</gene>
<dbReference type="Gene3D" id="3.40.50.300">
    <property type="entry name" value="P-loop containing nucleotide triphosphate hydrolases"/>
    <property type="match status" value="1"/>
</dbReference>
<evidence type="ECO:0000256" key="5">
    <source>
        <dbReference type="ARBA" id="ARBA00022737"/>
    </source>
</evidence>
<proteinExistence type="inferred from homology"/>
<dbReference type="InterPro" id="IPR011527">
    <property type="entry name" value="ABC1_TM_dom"/>
</dbReference>
<comment type="similarity">
    <text evidence="2">Belongs to the ABC transporter superfamily. ABCC family. Conjugate transporter (TC 3.A.1.208) subfamily.</text>
</comment>
<evidence type="ECO:0000256" key="10">
    <source>
        <dbReference type="ARBA" id="ARBA00023136"/>
    </source>
</evidence>
<evidence type="ECO:0000256" key="4">
    <source>
        <dbReference type="ARBA" id="ARBA00022692"/>
    </source>
</evidence>
<dbReference type="FunFam" id="3.40.50.300:FF:000074">
    <property type="entry name" value="Multidrug resistance-associated protein 5 isoform 1"/>
    <property type="match status" value="1"/>
</dbReference>
<dbReference type="CDD" id="cd03244">
    <property type="entry name" value="ABCC_MRP_domain2"/>
    <property type="match status" value="1"/>
</dbReference>
<keyword evidence="14" id="KW-0732">Signal</keyword>
<keyword evidence="10 13" id="KW-0472">Membrane</keyword>
<dbReference type="Proteomes" id="UP000631545">
    <property type="component" value="Unassembled WGS sequence"/>
</dbReference>
<dbReference type="Pfam" id="PF00664">
    <property type="entry name" value="ABC_membrane"/>
    <property type="match status" value="1"/>
</dbReference>
<dbReference type="GO" id="GO:0012505">
    <property type="term" value="C:endomembrane system"/>
    <property type="evidence" value="ECO:0007669"/>
    <property type="project" value="UniProtKB-SubCell"/>
</dbReference>
<evidence type="ECO:0000256" key="3">
    <source>
        <dbReference type="ARBA" id="ARBA00022448"/>
    </source>
</evidence>
<dbReference type="InterPro" id="IPR003593">
    <property type="entry name" value="AAA+_ATPase"/>
</dbReference>
<accession>A0A851QEZ2</accession>
<evidence type="ECO:0000256" key="14">
    <source>
        <dbReference type="SAM" id="SignalP"/>
    </source>
</evidence>
<feature type="chain" id="PRO_5032648383" description="ABC-type glutathione-S-conjugate transporter" evidence="14">
    <location>
        <begin position="18"/>
        <end position="502"/>
    </location>
</feature>
<keyword evidence="3" id="KW-0813">Transport</keyword>
<keyword evidence="9 13" id="KW-1133">Transmembrane helix</keyword>
<feature type="transmembrane region" description="Helical" evidence="13">
    <location>
        <begin position="172"/>
        <end position="194"/>
    </location>
</feature>
<dbReference type="Pfam" id="PF00005">
    <property type="entry name" value="ABC_tran"/>
    <property type="match status" value="1"/>
</dbReference>
<name>A0A851QEZ2_TYCCO</name>
<evidence type="ECO:0000256" key="8">
    <source>
        <dbReference type="ARBA" id="ARBA00022967"/>
    </source>
</evidence>
<dbReference type="AlphaFoldDB" id="A0A851QEZ2"/>
<dbReference type="InterPro" id="IPR027417">
    <property type="entry name" value="P-loop_NTPase"/>
</dbReference>
<dbReference type="PROSITE" id="PS50929">
    <property type="entry name" value="ABC_TM1F"/>
    <property type="match status" value="1"/>
</dbReference>
<evidence type="ECO:0000259" key="16">
    <source>
        <dbReference type="PROSITE" id="PS50929"/>
    </source>
</evidence>
<comment type="subcellular location">
    <subcellularLocation>
        <location evidence="1">Endomembrane system</location>
        <topology evidence="1">Multi-pass membrane protein</topology>
    </subcellularLocation>
</comment>
<evidence type="ECO:0000256" key="2">
    <source>
        <dbReference type="ARBA" id="ARBA00009726"/>
    </source>
</evidence>
<dbReference type="InterPro" id="IPR017871">
    <property type="entry name" value="ABC_transporter-like_CS"/>
</dbReference>
<evidence type="ECO:0000256" key="11">
    <source>
        <dbReference type="ARBA" id="ARBA00024220"/>
    </source>
</evidence>
<dbReference type="GO" id="GO:0015431">
    <property type="term" value="F:ABC-type glutathione S-conjugate transporter activity"/>
    <property type="evidence" value="ECO:0007669"/>
    <property type="project" value="UniProtKB-EC"/>
</dbReference>
<evidence type="ECO:0000256" key="9">
    <source>
        <dbReference type="ARBA" id="ARBA00022989"/>
    </source>
</evidence>
<comment type="catalytic activity">
    <reaction evidence="12">
        <text>leukotriene C4(in) + ATP + H2O = leukotriene C4(out) + ADP + phosphate + H(+)</text>
        <dbReference type="Rhea" id="RHEA:38963"/>
        <dbReference type="ChEBI" id="CHEBI:15377"/>
        <dbReference type="ChEBI" id="CHEBI:15378"/>
        <dbReference type="ChEBI" id="CHEBI:30616"/>
        <dbReference type="ChEBI" id="CHEBI:43474"/>
        <dbReference type="ChEBI" id="CHEBI:57973"/>
        <dbReference type="ChEBI" id="CHEBI:456216"/>
    </reaction>
    <physiologicalReaction direction="left-to-right" evidence="12">
        <dbReference type="Rhea" id="RHEA:38964"/>
    </physiologicalReaction>
</comment>
<keyword evidence="18" id="KW-1185">Reference proteome</keyword>
<dbReference type="SMART" id="SM00382">
    <property type="entry name" value="AAA"/>
    <property type="match status" value="1"/>
</dbReference>
<dbReference type="EMBL" id="WBND01000006">
    <property type="protein sequence ID" value="NXC79282.1"/>
    <property type="molecule type" value="Genomic_DNA"/>
</dbReference>
<dbReference type="PANTHER" id="PTHR24223:SF176">
    <property type="entry name" value="ATP-BINDING CASSETTE SUB-FAMILY C MEMBER 2"/>
    <property type="match status" value="1"/>
</dbReference>
<dbReference type="InterPro" id="IPR036640">
    <property type="entry name" value="ABC1_TM_sf"/>
</dbReference>
<dbReference type="GO" id="GO:0016324">
    <property type="term" value="C:apical plasma membrane"/>
    <property type="evidence" value="ECO:0007669"/>
    <property type="project" value="TreeGrafter"/>
</dbReference>
<feature type="non-terminal residue" evidence="17">
    <location>
        <position position="502"/>
    </location>
</feature>
<keyword evidence="5" id="KW-0677">Repeat</keyword>
<reference evidence="17" key="1">
    <citation type="submission" date="2019-09" db="EMBL/GenBank/DDBJ databases">
        <title>Bird 10,000 Genomes (B10K) Project - Family phase.</title>
        <authorList>
            <person name="Zhang G."/>
        </authorList>
    </citation>
    <scope>NUCLEOTIDE SEQUENCE</scope>
    <source>
        <strain evidence="17">OUT-0024</strain>
        <tissue evidence="17">Muscle</tissue>
    </source>
</reference>
<dbReference type="SUPFAM" id="SSF90123">
    <property type="entry name" value="ABC transporter transmembrane region"/>
    <property type="match status" value="1"/>
</dbReference>
<evidence type="ECO:0000256" key="12">
    <source>
        <dbReference type="ARBA" id="ARBA00047523"/>
    </source>
</evidence>
<dbReference type="FunFam" id="1.20.1560.10:FF:000001">
    <property type="entry name" value="ATP-binding cassette subfamily C member 1"/>
    <property type="match status" value="1"/>
</dbReference>
<evidence type="ECO:0000259" key="15">
    <source>
        <dbReference type="PROSITE" id="PS50893"/>
    </source>
</evidence>
<organism evidence="17 18">
    <name type="scientific">Tychaedon coryphoeus</name>
    <name type="common">Karoo scrub-robin</name>
    <name type="synonym">Erythropygia coryphaeus</name>
    <dbReference type="NCBI Taxonomy" id="614051"/>
    <lineage>
        <taxon>Eukaryota</taxon>
        <taxon>Metazoa</taxon>
        <taxon>Chordata</taxon>
        <taxon>Craniata</taxon>
        <taxon>Vertebrata</taxon>
        <taxon>Euteleostomi</taxon>
        <taxon>Archelosauria</taxon>
        <taxon>Archosauria</taxon>
        <taxon>Dinosauria</taxon>
        <taxon>Saurischia</taxon>
        <taxon>Theropoda</taxon>
        <taxon>Coelurosauria</taxon>
        <taxon>Aves</taxon>
        <taxon>Neognathae</taxon>
        <taxon>Neoaves</taxon>
        <taxon>Telluraves</taxon>
        <taxon>Australaves</taxon>
        <taxon>Passeriformes</taxon>
        <taxon>Muscicapidae</taxon>
        <taxon>Cercotrichas</taxon>
    </lineage>
</organism>
<comment type="caution">
    <text evidence="17">The sequence shown here is derived from an EMBL/GenBank/DDBJ whole genome shotgun (WGS) entry which is preliminary data.</text>
</comment>
<evidence type="ECO:0000313" key="17">
    <source>
        <dbReference type="EMBL" id="NXC79282.1"/>
    </source>
</evidence>
<dbReference type="Gene3D" id="1.20.1560.10">
    <property type="entry name" value="ABC transporter type 1, transmembrane domain"/>
    <property type="match status" value="1"/>
</dbReference>
<keyword evidence="6" id="KW-0547">Nucleotide-binding</keyword>
<dbReference type="EC" id="7.6.2.3" evidence="11"/>
<keyword evidence="7" id="KW-0067">ATP-binding</keyword>
<feature type="non-terminal residue" evidence="17">
    <location>
        <position position="1"/>
    </location>
</feature>
<feature type="signal peptide" evidence="14">
    <location>
        <begin position="1"/>
        <end position="17"/>
    </location>
</feature>
<dbReference type="CDD" id="cd18603">
    <property type="entry name" value="ABC_6TM_MRP1_2_3_6_D2_like"/>
    <property type="match status" value="1"/>
</dbReference>
<dbReference type="InterPro" id="IPR050173">
    <property type="entry name" value="ABC_transporter_C-like"/>
</dbReference>
<evidence type="ECO:0000256" key="13">
    <source>
        <dbReference type="SAM" id="Phobius"/>
    </source>
</evidence>
<protein>
    <recommendedName>
        <fullName evidence="11">ABC-type glutathione-S-conjugate transporter</fullName>
        <ecNumber evidence="11">7.6.2.3</ecNumber>
    </recommendedName>
</protein>
<feature type="transmembrane region" description="Helical" evidence="13">
    <location>
        <begin position="71"/>
        <end position="102"/>
    </location>
</feature>
<evidence type="ECO:0000313" key="18">
    <source>
        <dbReference type="Proteomes" id="UP000631545"/>
    </source>
</evidence>
<dbReference type="PROSITE" id="PS50893">
    <property type="entry name" value="ABC_TRANSPORTER_2"/>
    <property type="match status" value="1"/>
</dbReference>
<evidence type="ECO:0000256" key="1">
    <source>
        <dbReference type="ARBA" id="ARBA00004127"/>
    </source>
</evidence>